<reference evidence="3" key="1">
    <citation type="submission" date="2020-11" db="EMBL/GenBank/DDBJ databases">
        <title>Kefir isolates.</title>
        <authorList>
            <person name="Marcisauskas S."/>
            <person name="Kim Y."/>
            <person name="Blasche S."/>
        </authorList>
    </citation>
    <scope>NUCLEOTIDE SEQUENCE</scope>
    <source>
        <strain evidence="3">Olga-1</strain>
    </source>
</reference>
<comment type="caution">
    <text evidence="3">The sequence shown here is derived from an EMBL/GenBank/DDBJ whole genome shotgun (WGS) entry which is preliminary data.</text>
</comment>
<evidence type="ECO:0000313" key="3">
    <source>
        <dbReference type="EMBL" id="KAG0690849.1"/>
    </source>
</evidence>
<name>A0A9P6WPE4_9ASCO</name>
<feature type="compositionally biased region" description="Polar residues" evidence="1">
    <location>
        <begin position="110"/>
        <end position="140"/>
    </location>
</feature>
<dbReference type="Proteomes" id="UP000697127">
    <property type="component" value="Unassembled WGS sequence"/>
</dbReference>
<evidence type="ECO:0000256" key="1">
    <source>
        <dbReference type="SAM" id="MobiDB-lite"/>
    </source>
</evidence>
<feature type="compositionally biased region" description="Low complexity" evidence="1">
    <location>
        <begin position="141"/>
        <end position="155"/>
    </location>
</feature>
<sequence length="1087" mass="125182">MSTSQNHKQSKYFDSLKLKADLPSIPVHESNNFSSVDTFSSNNSYDSNSNLNTTSSLDVTKGYSFNSPLRSPFTSKFDDSKLDNSSPGFGSSHSVSPHSPYSITLKKEQLSPNSHNSFDISPLKRNSGSNLTPPLQNRFVSNHSSSKSHTPSPSKRFSKLRLNNTENINYSNMSSNNSLHLSSISSNNPYLSTSYSSPAKEFIERTSNRNKFDGINNNNNNNNNINDKYMLNDHIDIDAFDNLSLQDTNDSQSLFFKQPMYSPTYQNDSSLFSSPTSANASRRASSQFLSPIKISSNNNSADSLSTDPNFLPINMKIICNSRAEHNIHSITGFSNAGYMEFWNLTPEEGKIYKDWNKLQFETQSLVFEIFTNLKKIRFNLHRLIFIYGLEFKETGLISDSVYDKTFEVLQEFYYFLDKLVVKKLKPLFDDHFFVDDSKVLKILTNWFKQLKLQYHHISCSVVYLSKLSSNEDVKSFIVGISKKDIENSSNRSAVAPVELFNSYFVKLFTSIELLFDRIKSIYKESNNMKNFESAENLQNIIKTINNISDTTSDLEKKIAFNEQLSYKTEIDFSHMEMVDMFNQKRKSKEPLKLEIKINNLNWMDVLLAPFDNYLVILQIKSNSIKDEYVMHKIPIAIQYLEIDSYVDGNYKIVIIKDIGNKSNYHFRKLNDITVAILDRFLKDLQNLKNEFWKNMKENTRIDLKVFNTGSFIRKAENYEPFKLSSIPIEHNIVKHAIEQTRRKSANHENYDEFEPILAEVQACDYFTYTNYGITDRLCIFGTSLGLFIGKASDYKSIYKVHQISNVKKIIVLNNDVVFCICNGSLYHLSIDKLYQTYKNKFPPCDINVFIENKRNISDFTVGYQSSIKGVGSPYIFAWNNKIVYYTELLKENNFKFNWQSFKTHYNIVRLQTVYANNFAVGHIIENSAVWNLSKLSDIRALALNQLDIKDILKNEVPIGIFPYPNEENNISEVLVVFSRFCTRMKNVKGKYVQSDDEIIWFGLPCENASFDCEEKILITVGKQSVEIRSLFDSSAKRSELIGCLSGSSFLLVNDMPGKAILRVQDIDGNEEYKKQYIFKIRRVKILK</sequence>
<organism evidence="3 4">
    <name type="scientific">Pichia californica</name>
    <dbReference type="NCBI Taxonomy" id="460514"/>
    <lineage>
        <taxon>Eukaryota</taxon>
        <taxon>Fungi</taxon>
        <taxon>Dikarya</taxon>
        <taxon>Ascomycota</taxon>
        <taxon>Saccharomycotina</taxon>
        <taxon>Pichiomycetes</taxon>
        <taxon>Pichiales</taxon>
        <taxon>Pichiaceae</taxon>
        <taxon>Pichia</taxon>
    </lineage>
</organism>
<dbReference type="OrthoDB" id="3993235at2759"/>
<dbReference type="AlphaFoldDB" id="A0A9P6WPE4"/>
<dbReference type="PROSITE" id="PS50219">
    <property type="entry name" value="CNH"/>
    <property type="match status" value="1"/>
</dbReference>
<keyword evidence="4" id="KW-1185">Reference proteome</keyword>
<evidence type="ECO:0000259" key="2">
    <source>
        <dbReference type="PROSITE" id="PS50219"/>
    </source>
</evidence>
<feature type="domain" description="CNH" evidence="2">
    <location>
        <begin position="757"/>
        <end position="1057"/>
    </location>
</feature>
<protein>
    <submittedName>
        <fullName evidence="3">Mitotic spindle checkpoint protein Bub3</fullName>
    </submittedName>
</protein>
<dbReference type="EMBL" id="PUHW01000016">
    <property type="protein sequence ID" value="KAG0690849.1"/>
    <property type="molecule type" value="Genomic_DNA"/>
</dbReference>
<evidence type="ECO:0000313" key="4">
    <source>
        <dbReference type="Proteomes" id="UP000697127"/>
    </source>
</evidence>
<feature type="region of interest" description="Disordered" evidence="1">
    <location>
        <begin position="78"/>
        <end position="159"/>
    </location>
</feature>
<gene>
    <name evidence="3" type="primary">BUB3_2</name>
    <name evidence="3" type="ORF">C6P40_001109</name>
</gene>
<proteinExistence type="predicted"/>
<dbReference type="Pfam" id="PF00780">
    <property type="entry name" value="CNH"/>
    <property type="match status" value="1"/>
</dbReference>
<accession>A0A9P6WPE4</accession>
<dbReference type="InterPro" id="IPR001180">
    <property type="entry name" value="CNH_dom"/>
</dbReference>
<feature type="compositionally biased region" description="Low complexity" evidence="1">
    <location>
        <begin position="85"/>
        <end position="102"/>
    </location>
</feature>